<protein>
    <submittedName>
        <fullName evidence="3">DNA-binding protein</fullName>
    </submittedName>
</protein>
<proteinExistence type="inferred from homology"/>
<dbReference type="InterPro" id="IPR003029">
    <property type="entry name" value="S1_domain"/>
</dbReference>
<dbReference type="InterPro" id="IPR012340">
    <property type="entry name" value="NA-bd_OB-fold"/>
</dbReference>
<name>A0ABS1TBT4_9CLOT</name>
<dbReference type="PANTHER" id="PTHR37296:SF1">
    <property type="entry name" value="CONSERVED VIRULENCE FACTOR B"/>
    <property type="match status" value="1"/>
</dbReference>
<dbReference type="SUPFAM" id="SSF50249">
    <property type="entry name" value="Nucleic acid-binding proteins"/>
    <property type="match status" value="1"/>
</dbReference>
<dbReference type="RefSeq" id="WP_202748062.1">
    <property type="nucleotide sequence ID" value="NZ_JAESWC010000002.1"/>
</dbReference>
<accession>A0ABS1TBT4</accession>
<dbReference type="PANTHER" id="PTHR37296">
    <property type="entry name" value="CONSERVED VIRULENCE FACTOR B"/>
    <property type="match status" value="1"/>
</dbReference>
<evidence type="ECO:0000259" key="2">
    <source>
        <dbReference type="PROSITE" id="PS50126"/>
    </source>
</evidence>
<dbReference type="SMART" id="SM00316">
    <property type="entry name" value="S1"/>
    <property type="match status" value="3"/>
</dbReference>
<dbReference type="InterPro" id="IPR039566">
    <property type="entry name" value="CvfB_S1_st"/>
</dbReference>
<organism evidence="3 4">
    <name type="scientific">Clostridium rhizosphaerae</name>
    <dbReference type="NCBI Taxonomy" id="2803861"/>
    <lineage>
        <taxon>Bacteria</taxon>
        <taxon>Bacillati</taxon>
        <taxon>Bacillota</taxon>
        <taxon>Clostridia</taxon>
        <taxon>Eubacteriales</taxon>
        <taxon>Clostridiaceae</taxon>
        <taxon>Clostridium</taxon>
    </lineage>
</organism>
<evidence type="ECO:0000256" key="1">
    <source>
        <dbReference type="PIRNR" id="PIRNR012524"/>
    </source>
</evidence>
<dbReference type="Pfam" id="PF17783">
    <property type="entry name" value="WHD_CvfB"/>
    <property type="match status" value="1"/>
</dbReference>
<comment type="caution">
    <text evidence="3">The sequence shown here is derived from an EMBL/GenBank/DDBJ whole genome shotgun (WGS) entry which is preliminary data.</text>
</comment>
<evidence type="ECO:0000313" key="3">
    <source>
        <dbReference type="EMBL" id="MBL4935453.1"/>
    </source>
</evidence>
<evidence type="ECO:0000313" key="4">
    <source>
        <dbReference type="Proteomes" id="UP000632377"/>
    </source>
</evidence>
<dbReference type="Proteomes" id="UP000632377">
    <property type="component" value="Unassembled WGS sequence"/>
</dbReference>
<dbReference type="EMBL" id="JAESWC010000002">
    <property type="protein sequence ID" value="MBL4935453.1"/>
    <property type="molecule type" value="Genomic_DNA"/>
</dbReference>
<sequence length="279" mass="31769">MIQIGDFNKLKIIRQTDFGYFLDAGTGNSKDDILLPNNSTLGNELNVDDEVDVFIYRDSKDRLIATLEKPLAKVSDLAYLKVVATTKIGSFIDFGLDKDILVPLKERLYGLSDGKFYLFYIYLDKTGRIAATTNIDRYLDITDKYKVGDTVKGTVYGFQTNKSVMIAVDNMYRGVILNNEYFNDVHHGDVLELTVNKIYEEGKLGLSTRKSAKTEVSELQEKILAYLKEHDGFMAFNDKTSPEVIYEAFHISKNYFKQALGRLMKKNLIEQNENGTKIK</sequence>
<gene>
    <name evidence="3" type="ORF">JK636_06735</name>
</gene>
<dbReference type="Gene3D" id="1.10.10.10">
    <property type="entry name" value="Winged helix-like DNA-binding domain superfamily/Winged helix DNA-binding domain"/>
    <property type="match status" value="1"/>
</dbReference>
<dbReference type="GO" id="GO:0003677">
    <property type="term" value="F:DNA binding"/>
    <property type="evidence" value="ECO:0007669"/>
    <property type="project" value="UniProtKB-KW"/>
</dbReference>
<dbReference type="PIRSF" id="PIRSF012524">
    <property type="entry name" value="YitL_S1"/>
    <property type="match status" value="1"/>
</dbReference>
<dbReference type="Pfam" id="PF13509">
    <property type="entry name" value="S1_2"/>
    <property type="match status" value="1"/>
</dbReference>
<reference evidence="3 4" key="1">
    <citation type="submission" date="2021-01" db="EMBL/GenBank/DDBJ databases">
        <title>Genome public.</title>
        <authorList>
            <person name="Liu C."/>
            <person name="Sun Q."/>
        </authorList>
    </citation>
    <scope>NUCLEOTIDE SEQUENCE [LARGE SCALE GENOMIC DNA]</scope>
    <source>
        <strain evidence="3 4">YIM B02515</strain>
    </source>
</reference>
<dbReference type="InterPro" id="IPR040764">
    <property type="entry name" value="CvfB_WH"/>
</dbReference>
<dbReference type="PROSITE" id="PS50126">
    <property type="entry name" value="S1"/>
    <property type="match status" value="1"/>
</dbReference>
<dbReference type="InterPro" id="IPR036388">
    <property type="entry name" value="WH-like_DNA-bd_sf"/>
</dbReference>
<keyword evidence="4" id="KW-1185">Reference proteome</keyword>
<dbReference type="InterPro" id="IPR014464">
    <property type="entry name" value="CvfB_fam"/>
</dbReference>
<dbReference type="Gene3D" id="2.40.50.140">
    <property type="entry name" value="Nucleic acid-binding proteins"/>
    <property type="match status" value="2"/>
</dbReference>
<feature type="domain" description="S1 motif" evidence="2">
    <location>
        <begin position="148"/>
        <end position="209"/>
    </location>
</feature>
<keyword evidence="3" id="KW-0238">DNA-binding</keyword>
<comment type="similarity">
    <text evidence="1">Belongs to the CvfB family.</text>
</comment>